<dbReference type="SMART" id="SM00829">
    <property type="entry name" value="PKS_ER"/>
    <property type="match status" value="1"/>
</dbReference>
<dbReference type="InterPro" id="IPR036291">
    <property type="entry name" value="NAD(P)-bd_dom_sf"/>
</dbReference>
<protein>
    <recommendedName>
        <fullName evidence="2">Enoyl reductase (ER) domain-containing protein</fullName>
    </recommendedName>
</protein>
<dbReference type="Gene3D" id="3.40.50.720">
    <property type="entry name" value="NAD(P)-binding Rossmann-like Domain"/>
    <property type="match status" value="1"/>
</dbReference>
<dbReference type="Gene3D" id="3.90.180.10">
    <property type="entry name" value="Medium-chain alcohol dehydrogenases, catalytic domain"/>
    <property type="match status" value="1"/>
</dbReference>
<dbReference type="EMBL" id="KV428010">
    <property type="protein sequence ID" value="KZT43037.1"/>
    <property type="molecule type" value="Genomic_DNA"/>
</dbReference>
<gene>
    <name evidence="3" type="ORF">SISSUDRAFT_1058167</name>
</gene>
<feature type="region of interest" description="Disordered" evidence="1">
    <location>
        <begin position="107"/>
        <end position="195"/>
    </location>
</feature>
<dbReference type="OrthoDB" id="201656at2759"/>
<evidence type="ECO:0000259" key="2">
    <source>
        <dbReference type="SMART" id="SM00829"/>
    </source>
</evidence>
<dbReference type="InterPro" id="IPR020843">
    <property type="entry name" value="ER"/>
</dbReference>
<dbReference type="SUPFAM" id="SSF51735">
    <property type="entry name" value="NAD(P)-binding Rossmann-fold domains"/>
    <property type="match status" value="1"/>
</dbReference>
<proteinExistence type="predicted"/>
<dbReference type="InterPro" id="IPR013154">
    <property type="entry name" value="ADH-like_N"/>
</dbReference>
<dbReference type="InterPro" id="IPR011032">
    <property type="entry name" value="GroES-like_sf"/>
</dbReference>
<reference evidence="3 4" key="1">
    <citation type="journal article" date="2016" name="Mol. Biol. Evol.">
        <title>Comparative Genomics of Early-Diverging Mushroom-Forming Fungi Provides Insights into the Origins of Lignocellulose Decay Capabilities.</title>
        <authorList>
            <person name="Nagy L.G."/>
            <person name="Riley R."/>
            <person name="Tritt A."/>
            <person name="Adam C."/>
            <person name="Daum C."/>
            <person name="Floudas D."/>
            <person name="Sun H."/>
            <person name="Yadav J.S."/>
            <person name="Pangilinan J."/>
            <person name="Larsson K.H."/>
            <person name="Matsuura K."/>
            <person name="Barry K."/>
            <person name="Labutti K."/>
            <person name="Kuo R."/>
            <person name="Ohm R.A."/>
            <person name="Bhattacharya S.S."/>
            <person name="Shirouzu T."/>
            <person name="Yoshinaga Y."/>
            <person name="Martin F.M."/>
            <person name="Grigoriev I.V."/>
            <person name="Hibbett D.S."/>
        </authorList>
    </citation>
    <scope>NUCLEOTIDE SEQUENCE [LARGE SCALE GENOMIC DNA]</scope>
    <source>
        <strain evidence="3 4">HHB10207 ss-3</strain>
    </source>
</reference>
<dbReference type="Pfam" id="PF13602">
    <property type="entry name" value="ADH_zinc_N_2"/>
    <property type="match status" value="1"/>
</dbReference>
<dbReference type="STRING" id="1314776.A0A166HSC2"/>
<name>A0A166HSC2_9AGAM</name>
<organism evidence="3 4">
    <name type="scientific">Sistotremastrum suecicum HHB10207 ss-3</name>
    <dbReference type="NCBI Taxonomy" id="1314776"/>
    <lineage>
        <taxon>Eukaryota</taxon>
        <taxon>Fungi</taxon>
        <taxon>Dikarya</taxon>
        <taxon>Basidiomycota</taxon>
        <taxon>Agaricomycotina</taxon>
        <taxon>Agaricomycetes</taxon>
        <taxon>Sistotremastrales</taxon>
        <taxon>Sistotremastraceae</taxon>
        <taxon>Sistotremastrum</taxon>
    </lineage>
</organism>
<feature type="compositionally biased region" description="Low complexity" evidence="1">
    <location>
        <begin position="160"/>
        <end position="179"/>
    </location>
</feature>
<dbReference type="PANTHER" id="PTHR11695">
    <property type="entry name" value="ALCOHOL DEHYDROGENASE RELATED"/>
    <property type="match status" value="1"/>
</dbReference>
<dbReference type="GO" id="GO:0005739">
    <property type="term" value="C:mitochondrion"/>
    <property type="evidence" value="ECO:0007669"/>
    <property type="project" value="TreeGrafter"/>
</dbReference>
<evidence type="ECO:0000256" key="1">
    <source>
        <dbReference type="SAM" id="MobiDB-lite"/>
    </source>
</evidence>
<feature type="compositionally biased region" description="Low complexity" evidence="1">
    <location>
        <begin position="113"/>
        <end position="150"/>
    </location>
</feature>
<sequence length="734" mass="79694">MAKPTLIQSLLARPSQKYAAAANAQHRNYYSAKNEFLAAAYHAQAQNTLARPQSSVDIDLDDDDSNSDDDVFYTPDTSPRASADVSDFHFATVEAGLDATVPKTLRDPATAASSSSNPSSSSSTSSLVPFPQSSKHQTSPPSSRPTSSAASDDDNDTLFSWSSIKSSSTDITVPTSESESTTRKRRTPKPRVREPVPEWATDVRWLVPPSSFTSAPSHSSRSSSSRRSVDESSEMLYPVVPSRPRRRARSARSAPVASSSESKRMSAVIEEEEDEEAPLPNHHIRSASVPVFPAKRRAGSVLSASSANLARVANIPAPLPQFTEPSATGYSSLVLPRASYTPNKHPERVSSSVDLSRSGLAQTTMSTISITRNAAAGLASRFSFSRTSLTPAHLDTHSSPLSFASHTPPPTRVHGNQVLVQVWAVGLDRRDSLMLRERASKEHVGYIPGRSFVGRVVEFGFEVNNTSKGEWVYGLLDARKGGALAEFIVVDRRRLHRSPRPSTQMPIEKLAVLPLAGIPTVRLMRTFSYLPRGSRILVLRAHEGVGALATQRLTAQGMQVTAHIPSDSQALRDIAEANGAVEFLSGDELAAISSLADSEFDGVLDTIGGRPLFEACRRVLREGGHFTTLVGESETAVPTLNAQLKSNMRSLRRAFSTSKKGQKTLRYAWISPTADVDDEGEDIRDSLDGVTQMTESNQWNPVVDRVVPFEKAPEAFMRFDKDESCGSVVVRLIE</sequence>
<feature type="compositionally biased region" description="Low complexity" evidence="1">
    <location>
        <begin position="251"/>
        <end position="260"/>
    </location>
</feature>
<dbReference type="GO" id="GO:0016491">
    <property type="term" value="F:oxidoreductase activity"/>
    <property type="evidence" value="ECO:0007669"/>
    <property type="project" value="InterPro"/>
</dbReference>
<feature type="compositionally biased region" description="Low complexity" evidence="1">
    <location>
        <begin position="210"/>
        <end position="226"/>
    </location>
</feature>
<dbReference type="SUPFAM" id="SSF50129">
    <property type="entry name" value="GroES-like"/>
    <property type="match status" value="1"/>
</dbReference>
<dbReference type="AlphaFoldDB" id="A0A166HSC2"/>
<feature type="region of interest" description="Disordered" evidence="1">
    <location>
        <begin position="50"/>
        <end position="83"/>
    </location>
</feature>
<evidence type="ECO:0000313" key="4">
    <source>
        <dbReference type="Proteomes" id="UP000076798"/>
    </source>
</evidence>
<dbReference type="Pfam" id="PF08240">
    <property type="entry name" value="ADH_N"/>
    <property type="match status" value="1"/>
</dbReference>
<feature type="compositionally biased region" description="Acidic residues" evidence="1">
    <location>
        <begin position="58"/>
        <end position="71"/>
    </location>
</feature>
<keyword evidence="4" id="KW-1185">Reference proteome</keyword>
<feature type="domain" description="Enoyl reductase (ER)" evidence="2">
    <location>
        <begin position="396"/>
        <end position="730"/>
    </location>
</feature>
<evidence type="ECO:0000313" key="3">
    <source>
        <dbReference type="EMBL" id="KZT43037.1"/>
    </source>
</evidence>
<dbReference type="InterPro" id="IPR050700">
    <property type="entry name" value="YIM1/Zinc_Alcohol_DH_Fams"/>
</dbReference>
<dbReference type="Proteomes" id="UP000076798">
    <property type="component" value="Unassembled WGS sequence"/>
</dbReference>
<accession>A0A166HSC2</accession>
<feature type="region of interest" description="Disordered" evidence="1">
    <location>
        <begin position="208"/>
        <end position="278"/>
    </location>
</feature>
<dbReference type="PANTHER" id="PTHR11695:SF294">
    <property type="entry name" value="RETICULON-4-INTERACTING PROTEIN 1, MITOCHONDRIAL"/>
    <property type="match status" value="1"/>
</dbReference>